<reference evidence="2 3" key="1">
    <citation type="submission" date="2020-02" db="EMBL/GenBank/DDBJ databases">
        <authorList>
            <person name="Criscuolo A."/>
        </authorList>
    </citation>
    <scope>NUCLEOTIDE SEQUENCE [LARGE SCALE GENOMIC DNA]</scope>
    <source>
        <strain evidence="2">CIP105534</strain>
    </source>
</reference>
<name>A0A6J4GVT4_9FLAO</name>
<dbReference type="InterPro" id="IPR001296">
    <property type="entry name" value="Glyco_trans_1"/>
</dbReference>
<evidence type="ECO:0000313" key="2">
    <source>
        <dbReference type="EMBL" id="CAA9202286.1"/>
    </source>
</evidence>
<evidence type="ECO:0000259" key="1">
    <source>
        <dbReference type="Pfam" id="PF00534"/>
    </source>
</evidence>
<protein>
    <recommendedName>
        <fullName evidence="1">Glycosyl transferase family 1 domain-containing protein</fullName>
    </recommendedName>
</protein>
<organism evidence="2 3">
    <name type="scientific">Flavobacterium bizetiae</name>
    <dbReference type="NCBI Taxonomy" id="2704140"/>
    <lineage>
        <taxon>Bacteria</taxon>
        <taxon>Pseudomonadati</taxon>
        <taxon>Bacteroidota</taxon>
        <taxon>Flavobacteriia</taxon>
        <taxon>Flavobacteriales</taxon>
        <taxon>Flavobacteriaceae</taxon>
        <taxon>Flavobacterium</taxon>
    </lineage>
</organism>
<dbReference type="Pfam" id="PF00534">
    <property type="entry name" value="Glycos_transf_1"/>
    <property type="match status" value="1"/>
</dbReference>
<dbReference type="Proteomes" id="UP000479938">
    <property type="component" value="Unassembled WGS sequence"/>
</dbReference>
<dbReference type="AlphaFoldDB" id="A0A6J4GVT4"/>
<dbReference type="Gene3D" id="3.40.50.2000">
    <property type="entry name" value="Glycogen Phosphorylase B"/>
    <property type="match status" value="2"/>
</dbReference>
<dbReference type="EMBL" id="CADCSU010000147">
    <property type="protein sequence ID" value="CAA9202286.1"/>
    <property type="molecule type" value="Genomic_DNA"/>
</dbReference>
<dbReference type="SUPFAM" id="SSF53756">
    <property type="entry name" value="UDP-Glycosyltransferase/glycogen phosphorylase"/>
    <property type="match status" value="1"/>
</dbReference>
<dbReference type="PANTHER" id="PTHR12526">
    <property type="entry name" value="GLYCOSYLTRANSFERASE"/>
    <property type="match status" value="1"/>
</dbReference>
<proteinExistence type="predicted"/>
<feature type="domain" description="Glycosyl transferase family 1" evidence="1">
    <location>
        <begin position="8"/>
        <end position="132"/>
    </location>
</feature>
<keyword evidence="3" id="KW-1185">Reference proteome</keyword>
<accession>A0A6J4GVT4</accession>
<evidence type="ECO:0000313" key="3">
    <source>
        <dbReference type="Proteomes" id="UP000479938"/>
    </source>
</evidence>
<dbReference type="PANTHER" id="PTHR12526:SF630">
    <property type="entry name" value="GLYCOSYLTRANSFERASE"/>
    <property type="match status" value="1"/>
</dbReference>
<gene>
    <name evidence="2" type="ORF">FLA105534_04016</name>
</gene>
<sequence>MNLKDFGWTLHLIGKDYFDSYSKMLKNFIQSSSLHNDIHLYDSKSDIKYILSQASIGVLASTEEGFPVTLLEYGLENLAVLSTNVGYCEVIIENDFSGLLFDPHSVYEVKEQLIKLVTNVSLRSKLADNLKKSVYKNYSEEVVIEKLILSYKKHI</sequence>
<dbReference type="GO" id="GO:0016757">
    <property type="term" value="F:glycosyltransferase activity"/>
    <property type="evidence" value="ECO:0007669"/>
    <property type="project" value="InterPro"/>
</dbReference>